<reference evidence="5 6" key="1">
    <citation type="submission" date="2017-10" db="EMBL/GenBank/DDBJ databases">
        <authorList>
            <person name="Banno H."/>
            <person name="Chua N.-H."/>
        </authorList>
    </citation>
    <scope>NUCLEOTIDE SEQUENCE [LARGE SCALE GENOMIC DNA]</scope>
    <source>
        <strain evidence="5">Vibrio tapetis CECT4600</strain>
    </source>
</reference>
<dbReference type="AlphaFoldDB" id="A0A2N8ZIE8"/>
<protein>
    <submittedName>
        <fullName evidence="5">Periplasmic sensory protein associated with the TorRS two-component regulatory system</fullName>
    </submittedName>
</protein>
<keyword evidence="3" id="KW-0732">Signal</keyword>
<dbReference type="SUPFAM" id="SSF53822">
    <property type="entry name" value="Periplasmic binding protein-like I"/>
    <property type="match status" value="1"/>
</dbReference>
<dbReference type="NCBIfam" id="TIGR02955">
    <property type="entry name" value="TMAO_TorT"/>
    <property type="match status" value="1"/>
</dbReference>
<dbReference type="InterPro" id="IPR001761">
    <property type="entry name" value="Peripla_BP/Lac1_sug-bd_dom"/>
</dbReference>
<dbReference type="PANTHER" id="PTHR46847:SF1">
    <property type="entry name" value="D-ALLOSE-BINDING PERIPLASMIC PROTEIN-RELATED"/>
    <property type="match status" value="1"/>
</dbReference>
<dbReference type="Gene3D" id="3.40.50.2300">
    <property type="match status" value="2"/>
</dbReference>
<gene>
    <name evidence="5" type="primary">torT</name>
    <name evidence="5" type="ORF">VTAP4600_B0074</name>
</gene>
<dbReference type="NCBIfam" id="NF008185">
    <property type="entry name" value="PRK10936.1"/>
    <property type="match status" value="1"/>
</dbReference>
<accession>A0A2N8ZIE8</accession>
<keyword evidence="6" id="KW-1185">Reference proteome</keyword>
<evidence type="ECO:0000256" key="3">
    <source>
        <dbReference type="ARBA" id="ARBA00022729"/>
    </source>
</evidence>
<evidence type="ECO:0000313" key="6">
    <source>
        <dbReference type="Proteomes" id="UP000235828"/>
    </source>
</evidence>
<evidence type="ECO:0000259" key="4">
    <source>
        <dbReference type="Pfam" id="PF00532"/>
    </source>
</evidence>
<name>A0A2N8ZIE8_9VIBR</name>
<comment type="subcellular location">
    <subcellularLocation>
        <location evidence="1">Cell envelope</location>
    </subcellularLocation>
</comment>
<evidence type="ECO:0000313" key="5">
    <source>
        <dbReference type="EMBL" id="SON51685.1"/>
    </source>
</evidence>
<dbReference type="InterPro" id="IPR028082">
    <property type="entry name" value="Peripla_BP_I"/>
</dbReference>
<dbReference type="KEGG" id="vta:B0074"/>
<dbReference type="CDD" id="cd06306">
    <property type="entry name" value="PBP1_TorT-like"/>
    <property type="match status" value="1"/>
</dbReference>
<dbReference type="PANTHER" id="PTHR46847">
    <property type="entry name" value="D-ALLOSE-BINDING PERIPLASMIC PROTEIN-RELATED"/>
    <property type="match status" value="1"/>
</dbReference>
<comment type="similarity">
    <text evidence="2">Belongs to the bacterial solute-binding protein 2 family.</text>
</comment>
<dbReference type="Pfam" id="PF00532">
    <property type="entry name" value="Peripla_BP_1"/>
    <property type="match status" value="1"/>
</dbReference>
<organism evidence="5 6">
    <name type="scientific">Vibrio tapetis subsp. tapetis</name>
    <dbReference type="NCBI Taxonomy" id="1671868"/>
    <lineage>
        <taxon>Bacteria</taxon>
        <taxon>Pseudomonadati</taxon>
        <taxon>Pseudomonadota</taxon>
        <taxon>Gammaproteobacteria</taxon>
        <taxon>Vibrionales</taxon>
        <taxon>Vibrionaceae</taxon>
        <taxon>Vibrio</taxon>
    </lineage>
</organism>
<dbReference type="Proteomes" id="UP000235828">
    <property type="component" value="Chromosome B"/>
</dbReference>
<proteinExistence type="inferred from homology"/>
<evidence type="ECO:0000256" key="1">
    <source>
        <dbReference type="ARBA" id="ARBA00004196"/>
    </source>
</evidence>
<sequence>MITSSMPMPKIKMRNKDCFSRLNSLISTTFFLIISGTQVSSAYASEKLCAIYPHLKDSYWLSVNYGMVDEAKKLGLELKVLESGGYPNIEKQQQQLIECKDWGASAIILGTVSPNSYQGDLREMVGDIPIFATVNHLESSRENSISIKGHVGADWYWMGYKTGKFLAKRHPKGSGEVKIAWLPGPRYRGGTKPVANGFLDAIKDTDVSIVLSLWADNDKELQRNLVQNVMEHEDIDYIVGSAVAIEAAISELRNSGKQEQIKLLSVYLSHGVYRGIRRNKVLFAPSDKMVLQGRKSVQQAAYYLADSNEFESDYQPTIEALTPNSYPRKVIDESLSPPEFRPIYNVTLSD</sequence>
<evidence type="ECO:0000256" key="2">
    <source>
        <dbReference type="ARBA" id="ARBA00007639"/>
    </source>
</evidence>
<dbReference type="InterPro" id="IPR014301">
    <property type="entry name" value="TMAO_TorT"/>
</dbReference>
<dbReference type="EMBL" id="LT960612">
    <property type="protein sequence ID" value="SON51685.1"/>
    <property type="molecule type" value="Genomic_DNA"/>
</dbReference>
<feature type="domain" description="Periplasmic binding protein/LacI sugar binding" evidence="4">
    <location>
        <begin position="46"/>
        <end position="300"/>
    </location>
</feature>
<dbReference type="GO" id="GO:0030313">
    <property type="term" value="C:cell envelope"/>
    <property type="evidence" value="ECO:0007669"/>
    <property type="project" value="UniProtKB-SubCell"/>
</dbReference>